<dbReference type="Proteomes" id="UP000006174">
    <property type="component" value="Unassembled WGS sequence"/>
</dbReference>
<reference evidence="6 7" key="1">
    <citation type="journal article" date="2012" name="Plant Cell">
        <title>Genome comparison of barley and maize smut fungi reveals targeted loss of RNA silencing components and species-specific presence of transposable elements.</title>
        <authorList>
            <person name="Laurie J.D."/>
            <person name="Ali S."/>
            <person name="Linning R."/>
            <person name="Mannhaupt G."/>
            <person name="Wong P."/>
            <person name="Gueldener U."/>
            <person name="Muensterkoetter M."/>
            <person name="Moore R."/>
            <person name="Kahmann R."/>
            <person name="Bakkeren G."/>
            <person name="Schirawski J."/>
        </authorList>
    </citation>
    <scope>NUCLEOTIDE SEQUENCE [LARGE SCALE GENOMIC DNA]</scope>
    <source>
        <strain evidence="7">Uh4875-4</strain>
    </source>
</reference>
<feature type="region of interest" description="Disordered" evidence="5">
    <location>
        <begin position="459"/>
        <end position="486"/>
    </location>
</feature>
<evidence type="ECO:0000256" key="1">
    <source>
        <dbReference type="ARBA" id="ARBA00009183"/>
    </source>
</evidence>
<accession>I2G462</accession>
<evidence type="ECO:0000313" key="6">
    <source>
        <dbReference type="EMBL" id="CCF53955.1"/>
    </source>
</evidence>
<dbReference type="OMA" id="HSAWYRT"/>
<dbReference type="InterPro" id="IPR020946">
    <property type="entry name" value="Flavin_mOase-like"/>
</dbReference>
<organism evidence="6 7">
    <name type="scientific">Ustilago hordei</name>
    <name type="common">Barley covered smut fungus</name>
    <dbReference type="NCBI Taxonomy" id="120017"/>
    <lineage>
        <taxon>Eukaryota</taxon>
        <taxon>Fungi</taxon>
        <taxon>Dikarya</taxon>
        <taxon>Basidiomycota</taxon>
        <taxon>Ustilaginomycotina</taxon>
        <taxon>Ustilaginomycetes</taxon>
        <taxon>Ustilaginales</taxon>
        <taxon>Ustilaginaceae</taxon>
        <taxon>Ustilago</taxon>
    </lineage>
</organism>
<gene>
    <name evidence="6" type="ORF">UHOR_00362</name>
</gene>
<dbReference type="InterPro" id="IPR036188">
    <property type="entry name" value="FAD/NAD-bd_sf"/>
</dbReference>
<evidence type="ECO:0000256" key="5">
    <source>
        <dbReference type="SAM" id="MobiDB-lite"/>
    </source>
</evidence>
<dbReference type="SUPFAM" id="SSF51905">
    <property type="entry name" value="FAD/NAD(P)-binding domain"/>
    <property type="match status" value="1"/>
</dbReference>
<dbReference type="GO" id="GO:0004499">
    <property type="term" value="F:N,N-dimethylaniline monooxygenase activity"/>
    <property type="evidence" value="ECO:0007669"/>
    <property type="project" value="InterPro"/>
</dbReference>
<evidence type="ECO:0000256" key="3">
    <source>
        <dbReference type="ARBA" id="ARBA00022827"/>
    </source>
</evidence>
<evidence type="ECO:0000256" key="4">
    <source>
        <dbReference type="ARBA" id="ARBA00023002"/>
    </source>
</evidence>
<dbReference type="GO" id="GO:0050660">
    <property type="term" value="F:flavin adenine dinucleotide binding"/>
    <property type="evidence" value="ECO:0007669"/>
    <property type="project" value="InterPro"/>
</dbReference>
<name>I2G462_USTHO</name>
<dbReference type="InterPro" id="IPR050346">
    <property type="entry name" value="FMO-like"/>
</dbReference>
<evidence type="ECO:0000256" key="2">
    <source>
        <dbReference type="ARBA" id="ARBA00022630"/>
    </source>
</evidence>
<feature type="compositionally biased region" description="Gly residues" evidence="5">
    <location>
        <begin position="531"/>
        <end position="541"/>
    </location>
</feature>
<dbReference type="EMBL" id="CAGI01000187">
    <property type="protein sequence ID" value="CCF53955.1"/>
    <property type="molecule type" value="Genomic_DNA"/>
</dbReference>
<keyword evidence="7" id="KW-1185">Reference proteome</keyword>
<sequence length="580" mass="64108">MSATQPPKTRRVAIIGAGPAGLSATHQLLSLSSTCASRTFDVTLFDRRQNHSGVWTYDPEPGDCVIRYDSSGRAYPLWSASLEHGLRGEAFCSPGVMYDGLRTNLPCDIMAYRSFPYPASTPLFPSRAQVEAYIGSFASSVLEGREVDVRLNTAVSDVRRVAYERIEDKIGWGSMWSVKSIDIQSGKETVEAFENVVVASGRCSTPNIPYIKGLNTFKGVILHSAWWRSPLPYEGKKVLVVGNSSSGSDIARELAGYLLRILPEGEAATQSYIQRCSAGKKGKESRRVLHSYEHFHKPPPLDYDPREEESPDWAKRITVVPSIESIDQERKVVFKDDKAQWSEDGIEVIIFATGYSYDFPYLPQDQPPFDKKPLIPLPPNAWEKSGEEGGDYIPPSHTAPFLTNLDDWSLFYAPDPSICVLGAPIRIVPMPLTHVQSRIVAACWAGEVAPWRGSTGLPRLDPTVPSTDAKKWSSVVGKGEEGGNKTSDLAFPSDSAYQDALLSLLPQYLREKGEDEMVKVPEATEEVEAGGETGGETGGKEIGQSRRPVVAEDEGWSRMADFRNQRRADTKRLRRLLLGY</sequence>
<dbReference type="eggNOG" id="KOG1399">
    <property type="taxonomic scope" value="Eukaryota"/>
</dbReference>
<dbReference type="AlphaFoldDB" id="I2G462"/>
<keyword evidence="2" id="KW-0285">Flavoprotein</keyword>
<dbReference type="Pfam" id="PF13450">
    <property type="entry name" value="NAD_binding_8"/>
    <property type="match status" value="1"/>
</dbReference>
<comment type="caution">
    <text evidence="6">The sequence shown here is derived from an EMBL/GenBank/DDBJ whole genome shotgun (WGS) entry which is preliminary data.</text>
</comment>
<dbReference type="Gene3D" id="3.50.50.60">
    <property type="entry name" value="FAD/NAD(P)-binding domain"/>
    <property type="match status" value="2"/>
</dbReference>
<comment type="similarity">
    <text evidence="1">Belongs to the FMO family.</text>
</comment>
<dbReference type="GO" id="GO:0050661">
    <property type="term" value="F:NADP binding"/>
    <property type="evidence" value="ECO:0007669"/>
    <property type="project" value="InterPro"/>
</dbReference>
<protein>
    <submittedName>
        <fullName evidence="6">Uncharacterized protein</fullName>
    </submittedName>
</protein>
<dbReference type="STRING" id="1128400.I2G462"/>
<feature type="region of interest" description="Disordered" evidence="5">
    <location>
        <begin position="525"/>
        <end position="554"/>
    </location>
</feature>
<dbReference type="PANTHER" id="PTHR23023">
    <property type="entry name" value="DIMETHYLANILINE MONOOXYGENASE"/>
    <property type="match status" value="1"/>
</dbReference>
<keyword evidence="3" id="KW-0274">FAD</keyword>
<keyword evidence="4" id="KW-0560">Oxidoreductase</keyword>
<proteinExistence type="inferred from homology"/>
<dbReference type="HOGENOM" id="CLU_006909_5_0_1"/>
<dbReference type="Pfam" id="PF00743">
    <property type="entry name" value="FMO-like"/>
    <property type="match status" value="1"/>
</dbReference>
<evidence type="ECO:0000313" key="7">
    <source>
        <dbReference type="Proteomes" id="UP000006174"/>
    </source>
</evidence>